<dbReference type="Pfam" id="PF07250">
    <property type="entry name" value="Glyoxal_oxid_N"/>
    <property type="match status" value="1"/>
</dbReference>
<evidence type="ECO:0000256" key="2">
    <source>
        <dbReference type="SAM" id="SignalP"/>
    </source>
</evidence>
<dbReference type="InterPro" id="IPR009880">
    <property type="entry name" value="Glyoxal_oxidase_N"/>
</dbReference>
<dbReference type="AlphaFoldDB" id="A0A0C3HLK3"/>
<dbReference type="InterPro" id="IPR013783">
    <property type="entry name" value="Ig-like_fold"/>
</dbReference>
<dbReference type="PANTHER" id="PTHR32208">
    <property type="entry name" value="SECRETED PROTEIN-RELATED"/>
    <property type="match status" value="1"/>
</dbReference>
<keyword evidence="5" id="KW-1185">Reference proteome</keyword>
<dbReference type="SMART" id="SM00321">
    <property type="entry name" value="WSC"/>
    <property type="match status" value="2"/>
</dbReference>
<feature type="signal peptide" evidence="2">
    <location>
        <begin position="1"/>
        <end position="24"/>
    </location>
</feature>
<dbReference type="InterPro" id="IPR015202">
    <property type="entry name" value="GO-like_E_set"/>
</dbReference>
<feature type="domain" description="WSC" evidence="3">
    <location>
        <begin position="86"/>
        <end position="179"/>
    </location>
</feature>
<dbReference type="Proteomes" id="UP000054321">
    <property type="component" value="Unassembled WGS sequence"/>
</dbReference>
<gene>
    <name evidence="4" type="ORF">OIDMADRAFT_193923</name>
</gene>
<dbReference type="OrthoDB" id="2019572at2759"/>
<dbReference type="STRING" id="913774.A0A0C3HLK3"/>
<dbReference type="InterPro" id="IPR037293">
    <property type="entry name" value="Gal_Oxidase_central_sf"/>
</dbReference>
<evidence type="ECO:0000259" key="3">
    <source>
        <dbReference type="PROSITE" id="PS51212"/>
    </source>
</evidence>
<dbReference type="PROSITE" id="PS51212">
    <property type="entry name" value="WSC"/>
    <property type="match status" value="2"/>
</dbReference>
<reference evidence="4 5" key="1">
    <citation type="submission" date="2014-04" db="EMBL/GenBank/DDBJ databases">
        <authorList>
            <consortium name="DOE Joint Genome Institute"/>
            <person name="Kuo A."/>
            <person name="Martino E."/>
            <person name="Perotto S."/>
            <person name="Kohler A."/>
            <person name="Nagy L.G."/>
            <person name="Floudas D."/>
            <person name="Copeland A."/>
            <person name="Barry K.W."/>
            <person name="Cichocki N."/>
            <person name="Veneault-Fourrey C."/>
            <person name="LaButti K."/>
            <person name="Lindquist E.A."/>
            <person name="Lipzen A."/>
            <person name="Lundell T."/>
            <person name="Morin E."/>
            <person name="Murat C."/>
            <person name="Sun H."/>
            <person name="Tunlid A."/>
            <person name="Henrissat B."/>
            <person name="Grigoriev I.V."/>
            <person name="Hibbett D.S."/>
            <person name="Martin F."/>
            <person name="Nordberg H.P."/>
            <person name="Cantor M.N."/>
            <person name="Hua S.X."/>
        </authorList>
    </citation>
    <scope>NUCLEOTIDE SEQUENCE [LARGE SCALE GENOMIC DNA]</scope>
    <source>
        <strain evidence="4 5">Zn</strain>
    </source>
</reference>
<dbReference type="Pfam" id="PF09118">
    <property type="entry name" value="GO-like_E_set"/>
    <property type="match status" value="1"/>
</dbReference>
<dbReference type="Gene3D" id="2.130.10.80">
    <property type="entry name" value="Galactose oxidase/kelch, beta-propeller"/>
    <property type="match status" value="1"/>
</dbReference>
<evidence type="ECO:0000256" key="1">
    <source>
        <dbReference type="ARBA" id="ARBA00022729"/>
    </source>
</evidence>
<dbReference type="HOGENOM" id="CLU_003527_1_0_1"/>
<protein>
    <submittedName>
        <fullName evidence="4">Glyoxal oxidase</fullName>
    </submittedName>
</protein>
<reference evidence="5" key="2">
    <citation type="submission" date="2015-01" db="EMBL/GenBank/DDBJ databases">
        <title>Evolutionary Origins and Diversification of the Mycorrhizal Mutualists.</title>
        <authorList>
            <consortium name="DOE Joint Genome Institute"/>
            <consortium name="Mycorrhizal Genomics Consortium"/>
            <person name="Kohler A."/>
            <person name="Kuo A."/>
            <person name="Nagy L.G."/>
            <person name="Floudas D."/>
            <person name="Copeland A."/>
            <person name="Barry K.W."/>
            <person name="Cichocki N."/>
            <person name="Veneault-Fourrey C."/>
            <person name="LaButti K."/>
            <person name="Lindquist E.A."/>
            <person name="Lipzen A."/>
            <person name="Lundell T."/>
            <person name="Morin E."/>
            <person name="Murat C."/>
            <person name="Riley R."/>
            <person name="Ohm R."/>
            <person name="Sun H."/>
            <person name="Tunlid A."/>
            <person name="Henrissat B."/>
            <person name="Grigoriev I.V."/>
            <person name="Hibbett D.S."/>
            <person name="Martin F."/>
        </authorList>
    </citation>
    <scope>NUCLEOTIDE SEQUENCE [LARGE SCALE GENOMIC DNA]</scope>
    <source>
        <strain evidence="5">Zn</strain>
    </source>
</reference>
<dbReference type="InterPro" id="IPR011043">
    <property type="entry name" value="Gal_Oxase/kelch_b-propeller"/>
</dbReference>
<dbReference type="SUPFAM" id="SSF81296">
    <property type="entry name" value="E set domains"/>
    <property type="match status" value="1"/>
</dbReference>
<dbReference type="InterPro" id="IPR014756">
    <property type="entry name" value="Ig_E-set"/>
</dbReference>
<evidence type="ECO:0000313" key="4">
    <source>
        <dbReference type="EMBL" id="KIN03910.1"/>
    </source>
</evidence>
<feature type="domain" description="WSC" evidence="3">
    <location>
        <begin position="197"/>
        <end position="326"/>
    </location>
</feature>
<dbReference type="SUPFAM" id="SSF50965">
    <property type="entry name" value="Galactose oxidase, central domain"/>
    <property type="match status" value="1"/>
</dbReference>
<dbReference type="Gene3D" id="2.60.40.10">
    <property type="entry name" value="Immunoglobulins"/>
    <property type="match status" value="1"/>
</dbReference>
<organism evidence="4 5">
    <name type="scientific">Oidiodendron maius (strain Zn)</name>
    <dbReference type="NCBI Taxonomy" id="913774"/>
    <lineage>
        <taxon>Eukaryota</taxon>
        <taxon>Fungi</taxon>
        <taxon>Dikarya</taxon>
        <taxon>Ascomycota</taxon>
        <taxon>Pezizomycotina</taxon>
        <taxon>Leotiomycetes</taxon>
        <taxon>Leotiomycetes incertae sedis</taxon>
        <taxon>Myxotrichaceae</taxon>
        <taxon>Oidiodendron</taxon>
    </lineage>
</organism>
<keyword evidence="1 2" id="KW-0732">Signal</keyword>
<accession>A0A0C3HLK3</accession>
<dbReference type="EMBL" id="KN832873">
    <property type="protein sequence ID" value="KIN03910.1"/>
    <property type="molecule type" value="Genomic_DNA"/>
</dbReference>
<evidence type="ECO:0000313" key="5">
    <source>
        <dbReference type="Proteomes" id="UP000054321"/>
    </source>
</evidence>
<sequence length="868" mass="92991">MLHTLSLALWHLSLPRACMPAARAFEELQLQSSYINMILNIYSGTIGQSLALPLLLSVTFVTAIPAGDATTTTSATGTSVTGLPTGWEYYGCWVDGVSGRILLNEYDSANLTRQACVAQCISGGYSIAGLEYSTQCFCDNAIHNGGALASSDAECNDPCGGDSTQICGGGDRVSLYSTGPPQVFQPPAAQKDDLPPNWTYGGCLQDNVVSKPNPNEDDNTVNISTFPYRLPEDDTNMTATACISRCQAYGYNAAGIEVGTQCYCGDVENTFIASDPIVTTSPLDQTAWQYAVPPVIVDDSQCTVPCSGNSQYLCGANNLLTYYYWNGTQPLYTWDFPQGASAGEYSLLIGGVTVPLITAQVVTGKVTFIEKTQTGFPNGTGVYELDLSLVNEPDSYQFAWRQMNEMITDVFCAAGLILPDKAGRQLTVGGWNGDSNFGVRLYVPDGSDGVNGTNQWQEDPSKLTLQLPRWYPSAMVMANGSIMIVGGEISENNVEQPTLELLPATGVPDTSTYSGYSNTTVYLDFLDKTAPDNLYPFVCVLPSGGIFIGYYNEARILSEVDFSTTKILPNIPGAVNDDTGGRSYSLEGSMVILPQYAPYTDPLTILICGGSTPSGHYALDNCVSTQPEEANPTWTIERMPSRRVMSCMAGLPDGTYIIMNGAHHGAAGFGLGGDPNYNAVLYDPTQPVNSRMKVMGNTTVARLYHSEAIILLDGRVLVTGSDPTGLYEDTNPTDFPEEYRVEVYSPPYLLSGLARPTFTIQNTDWAYGESITFTVTSGTASRVSLLGSAVSTHGNAMGQRTIFPELSCSGTTCTIIAPPNAYVCPPGWFMMFVLDGPTPSVGQFVRIGGDPASLGNWPDLPGFDLPGV</sequence>
<dbReference type="InterPro" id="IPR002889">
    <property type="entry name" value="WSC_carb-bd"/>
</dbReference>
<dbReference type="InParanoid" id="A0A0C3HLK3"/>
<name>A0A0C3HLK3_OIDMZ</name>
<dbReference type="PANTHER" id="PTHR32208:SF105">
    <property type="entry name" value="COPPER RADICAL OXIDASE"/>
    <property type="match status" value="1"/>
</dbReference>
<dbReference type="Pfam" id="PF01822">
    <property type="entry name" value="WSC"/>
    <property type="match status" value="2"/>
</dbReference>
<dbReference type="CDD" id="cd02851">
    <property type="entry name" value="E_set_GO_C"/>
    <property type="match status" value="1"/>
</dbReference>
<proteinExistence type="predicted"/>
<feature type="chain" id="PRO_5002165452" evidence="2">
    <location>
        <begin position="25"/>
        <end position="868"/>
    </location>
</feature>